<proteinExistence type="predicted"/>
<protein>
    <submittedName>
        <fullName evidence="1">Uncharacterized protein</fullName>
    </submittedName>
</protein>
<accession>A0A5J6VIJ4</accession>
<sequence length="342" mass="40450">MIYNLITLSYILLYFSLELLNYCNYKKIKQNIEKPVGDPSICKSKDLDVIIKNCIHIIKDSPYEIWWDSLVFLLHIKDIHKNKLHRDQVHRIIYQQGYWNKQSFDIPITTKSPSYKICILPLTTRYTSCVEKLATICYHYWDEIQLMYWGFQLINIHTHEGEIRLWCRNSSNKYPHVVFPDVNLHQISTYKWANIIIDMPNTRNRFTQQVMPTPTSICYALKDLSKLPIHVYAYGWGCHIFSCLWNSINIDFKFKSIKLVEPTCFLPGALPEQNQRGTLGYVQAVHRFTQYYDSRIIPDNGDPRLNVSTIYTKNKILESYLCTFLGFKIQKIENNISKLRVL</sequence>
<dbReference type="EMBL" id="MN448274">
    <property type="protein sequence ID" value="QFG73996.1"/>
    <property type="molecule type" value="Genomic_DNA"/>
</dbReference>
<reference evidence="1" key="1">
    <citation type="journal article" date="2019" name="Philos. Trans. R. Soc. Lond., B, Biol. Sci.">
        <title>Targeted metagenomic recovery of four divergent viruses reveals shared and distinctive characteristics of giant viruses of marine eukaryotes.</title>
        <authorList>
            <person name="Needham D.M."/>
            <person name="Poirier C."/>
            <person name="Hehenberger E."/>
            <person name="Jimenez V."/>
            <person name="Swalwell J.E."/>
            <person name="Santoro A.E."/>
            <person name="Worden A.Z."/>
        </authorList>
    </citation>
    <scope>NUCLEOTIDE SEQUENCE</scope>
    <source>
        <strain evidence="1">OPacV-662</strain>
    </source>
</reference>
<organism evidence="1">
    <name type="scientific">Megaviridae environmental sample</name>
    <dbReference type="NCBI Taxonomy" id="1737588"/>
    <lineage>
        <taxon>Viruses</taxon>
        <taxon>Varidnaviria</taxon>
        <taxon>Bamfordvirae</taxon>
        <taxon>Nucleocytoviricota</taxon>
        <taxon>Megaviricetes</taxon>
        <taxon>Imitervirales</taxon>
        <taxon>Mimiviridae</taxon>
        <taxon>environmental samples</taxon>
    </lineage>
</organism>
<evidence type="ECO:0000313" key="1">
    <source>
        <dbReference type="EMBL" id="QFG73996.1"/>
    </source>
</evidence>
<name>A0A5J6VIJ4_9VIRU</name>